<evidence type="ECO:0000256" key="1">
    <source>
        <dbReference type="ARBA" id="ARBA00022553"/>
    </source>
</evidence>
<dbReference type="RefSeq" id="WP_063833598.1">
    <property type="nucleotide sequence ID" value="NZ_AVFL01000001.1"/>
</dbReference>
<gene>
    <name evidence="4" type="ORF">N825_01625</name>
</gene>
<keyword evidence="5" id="KW-1185">Reference proteome</keyword>
<reference evidence="4 5" key="1">
    <citation type="submission" date="2013-08" db="EMBL/GenBank/DDBJ databases">
        <title>The genome sequence of Skermanella stibiiresistens.</title>
        <authorList>
            <person name="Zhu W."/>
            <person name="Wang G."/>
        </authorList>
    </citation>
    <scope>NUCLEOTIDE SEQUENCE [LARGE SCALE GENOMIC DNA]</scope>
    <source>
        <strain evidence="4 5">SB22</strain>
    </source>
</reference>
<dbReference type="OrthoDB" id="7060229at2"/>
<dbReference type="STRING" id="1385369.N825_01625"/>
<evidence type="ECO:0000259" key="3">
    <source>
        <dbReference type="PROSITE" id="PS50110"/>
    </source>
</evidence>
<evidence type="ECO:0000313" key="4">
    <source>
        <dbReference type="EMBL" id="EWY42606.1"/>
    </source>
</evidence>
<name>W9HD15_9PROT</name>
<dbReference type="PROSITE" id="PS50110">
    <property type="entry name" value="RESPONSE_REGULATORY"/>
    <property type="match status" value="1"/>
</dbReference>
<proteinExistence type="predicted"/>
<dbReference type="PANTHER" id="PTHR44591:SF20">
    <property type="entry name" value="PROTEIN PILH"/>
    <property type="match status" value="1"/>
</dbReference>
<dbReference type="SUPFAM" id="SSF52172">
    <property type="entry name" value="CheY-like"/>
    <property type="match status" value="1"/>
</dbReference>
<feature type="domain" description="Response regulatory" evidence="3">
    <location>
        <begin position="18"/>
        <end position="130"/>
    </location>
</feature>
<accession>W9HD15</accession>
<dbReference type="PANTHER" id="PTHR44591">
    <property type="entry name" value="STRESS RESPONSE REGULATOR PROTEIN 1"/>
    <property type="match status" value="1"/>
</dbReference>
<dbReference type="InterPro" id="IPR050595">
    <property type="entry name" value="Bact_response_regulator"/>
</dbReference>
<dbReference type="SMART" id="SM00448">
    <property type="entry name" value="REC"/>
    <property type="match status" value="1"/>
</dbReference>
<dbReference type="InterPro" id="IPR001789">
    <property type="entry name" value="Sig_transdc_resp-reg_receiver"/>
</dbReference>
<feature type="modified residue" description="4-aspartylphosphate" evidence="2">
    <location>
        <position position="68"/>
    </location>
</feature>
<dbReference type="Pfam" id="PF00072">
    <property type="entry name" value="Response_reg"/>
    <property type="match status" value="1"/>
</dbReference>
<sequence>MSAALKAAPSAERTASPRILVCEDDPLIAMGWTEMLIDAGYEVVGPAYTAEKALELAYQDLPSLALIDIDLGGIIDGISVAAELGPIGVPVIFITGNYQRAPLEGREYATDILIKPVTEDTVLDSVNAILRDGGARDWRR</sequence>
<dbReference type="Gene3D" id="3.40.50.2300">
    <property type="match status" value="1"/>
</dbReference>
<keyword evidence="1 2" id="KW-0597">Phosphoprotein</keyword>
<evidence type="ECO:0000313" key="5">
    <source>
        <dbReference type="Proteomes" id="UP000019486"/>
    </source>
</evidence>
<dbReference type="PATRIC" id="fig|1385369.3.peg.317"/>
<dbReference type="AlphaFoldDB" id="W9HD15"/>
<protein>
    <submittedName>
        <fullName evidence="4">Regulator</fullName>
    </submittedName>
</protein>
<comment type="caution">
    <text evidence="4">The sequence shown here is derived from an EMBL/GenBank/DDBJ whole genome shotgun (WGS) entry which is preliminary data.</text>
</comment>
<dbReference type="InterPro" id="IPR011006">
    <property type="entry name" value="CheY-like_superfamily"/>
</dbReference>
<dbReference type="Proteomes" id="UP000019486">
    <property type="component" value="Unassembled WGS sequence"/>
</dbReference>
<dbReference type="GO" id="GO:0000160">
    <property type="term" value="P:phosphorelay signal transduction system"/>
    <property type="evidence" value="ECO:0007669"/>
    <property type="project" value="InterPro"/>
</dbReference>
<evidence type="ECO:0000256" key="2">
    <source>
        <dbReference type="PROSITE-ProRule" id="PRU00169"/>
    </source>
</evidence>
<dbReference type="EMBL" id="AVFL01000001">
    <property type="protein sequence ID" value="EWY42606.1"/>
    <property type="molecule type" value="Genomic_DNA"/>
</dbReference>
<organism evidence="4 5">
    <name type="scientific">Skermanella stibiiresistens SB22</name>
    <dbReference type="NCBI Taxonomy" id="1385369"/>
    <lineage>
        <taxon>Bacteria</taxon>
        <taxon>Pseudomonadati</taxon>
        <taxon>Pseudomonadota</taxon>
        <taxon>Alphaproteobacteria</taxon>
        <taxon>Rhodospirillales</taxon>
        <taxon>Azospirillaceae</taxon>
        <taxon>Skermanella</taxon>
    </lineage>
</organism>